<organism evidence="1 2">
    <name type="scientific">Paxillus rubicundulus Ve08.2h10</name>
    <dbReference type="NCBI Taxonomy" id="930991"/>
    <lineage>
        <taxon>Eukaryota</taxon>
        <taxon>Fungi</taxon>
        <taxon>Dikarya</taxon>
        <taxon>Basidiomycota</taxon>
        <taxon>Agaricomycotina</taxon>
        <taxon>Agaricomycetes</taxon>
        <taxon>Agaricomycetidae</taxon>
        <taxon>Boletales</taxon>
        <taxon>Paxilineae</taxon>
        <taxon>Paxillaceae</taxon>
        <taxon>Paxillus</taxon>
    </lineage>
</organism>
<keyword evidence="2" id="KW-1185">Reference proteome</keyword>
<feature type="non-terminal residue" evidence="1">
    <location>
        <position position="68"/>
    </location>
</feature>
<reference evidence="2" key="2">
    <citation type="submission" date="2015-01" db="EMBL/GenBank/DDBJ databases">
        <title>Evolutionary Origins and Diversification of the Mycorrhizal Mutualists.</title>
        <authorList>
            <consortium name="DOE Joint Genome Institute"/>
            <consortium name="Mycorrhizal Genomics Consortium"/>
            <person name="Kohler A."/>
            <person name="Kuo A."/>
            <person name="Nagy L.G."/>
            <person name="Floudas D."/>
            <person name="Copeland A."/>
            <person name="Barry K.W."/>
            <person name="Cichocki N."/>
            <person name="Veneault-Fourrey C."/>
            <person name="LaButti K."/>
            <person name="Lindquist E.A."/>
            <person name="Lipzen A."/>
            <person name="Lundell T."/>
            <person name="Morin E."/>
            <person name="Murat C."/>
            <person name="Riley R."/>
            <person name="Ohm R."/>
            <person name="Sun H."/>
            <person name="Tunlid A."/>
            <person name="Henrissat B."/>
            <person name="Grigoriev I.V."/>
            <person name="Hibbett D.S."/>
            <person name="Martin F."/>
        </authorList>
    </citation>
    <scope>NUCLEOTIDE SEQUENCE [LARGE SCALE GENOMIC DNA]</scope>
    <source>
        <strain evidence="2">Ve08.2h10</strain>
    </source>
</reference>
<accession>A0A0D0D1I3</accession>
<evidence type="ECO:0000313" key="1">
    <source>
        <dbReference type="EMBL" id="KIK81913.1"/>
    </source>
</evidence>
<dbReference type="Proteomes" id="UP000054538">
    <property type="component" value="Unassembled WGS sequence"/>
</dbReference>
<evidence type="ECO:0000313" key="2">
    <source>
        <dbReference type="Proteomes" id="UP000054538"/>
    </source>
</evidence>
<name>A0A0D0D1I3_9AGAM</name>
<gene>
    <name evidence="1" type="ORF">PAXRUDRAFT_37308</name>
</gene>
<feature type="non-terminal residue" evidence="1">
    <location>
        <position position="1"/>
    </location>
</feature>
<protein>
    <submittedName>
        <fullName evidence="1">Uncharacterized protein</fullName>
    </submittedName>
</protein>
<dbReference type="InParanoid" id="A0A0D0D1I3"/>
<reference evidence="1 2" key="1">
    <citation type="submission" date="2014-04" db="EMBL/GenBank/DDBJ databases">
        <authorList>
            <consortium name="DOE Joint Genome Institute"/>
            <person name="Kuo A."/>
            <person name="Kohler A."/>
            <person name="Jargeat P."/>
            <person name="Nagy L.G."/>
            <person name="Floudas D."/>
            <person name="Copeland A."/>
            <person name="Barry K.W."/>
            <person name="Cichocki N."/>
            <person name="Veneault-Fourrey C."/>
            <person name="LaButti K."/>
            <person name="Lindquist E.A."/>
            <person name="Lipzen A."/>
            <person name="Lundell T."/>
            <person name="Morin E."/>
            <person name="Murat C."/>
            <person name="Sun H."/>
            <person name="Tunlid A."/>
            <person name="Henrissat B."/>
            <person name="Grigoriev I.V."/>
            <person name="Hibbett D.S."/>
            <person name="Martin F."/>
            <person name="Nordberg H.P."/>
            <person name="Cantor M.N."/>
            <person name="Hua S.X."/>
        </authorList>
    </citation>
    <scope>NUCLEOTIDE SEQUENCE [LARGE SCALE GENOMIC DNA]</scope>
    <source>
        <strain evidence="1 2">Ve08.2h10</strain>
    </source>
</reference>
<sequence length="68" mass="7405">PLSAVNKARCHEFGQTVMAQAQALAKEFNESTRNILMQAGLLTVGGHSSGLANDYRCWHAAEYPKEAD</sequence>
<dbReference type="AlphaFoldDB" id="A0A0D0D1I3"/>
<proteinExistence type="predicted"/>
<dbReference type="HOGENOM" id="CLU_2801028_0_0_1"/>
<dbReference type="EMBL" id="KN825708">
    <property type="protein sequence ID" value="KIK81913.1"/>
    <property type="molecule type" value="Genomic_DNA"/>
</dbReference>